<evidence type="ECO:0000313" key="3">
    <source>
        <dbReference type="Proteomes" id="UP000622860"/>
    </source>
</evidence>
<dbReference type="EMBL" id="BMFR01000020">
    <property type="protein sequence ID" value="GGG85616.1"/>
    <property type="molecule type" value="Genomic_DNA"/>
</dbReference>
<name>A0A917M8B7_9BACI</name>
<organism evidence="2 3">
    <name type="scientific">Virgibacillus oceani</name>
    <dbReference type="NCBI Taxonomy" id="1479511"/>
    <lineage>
        <taxon>Bacteria</taxon>
        <taxon>Bacillati</taxon>
        <taxon>Bacillota</taxon>
        <taxon>Bacilli</taxon>
        <taxon>Bacillales</taxon>
        <taxon>Bacillaceae</taxon>
        <taxon>Virgibacillus</taxon>
    </lineage>
</organism>
<dbReference type="Proteomes" id="UP000622860">
    <property type="component" value="Unassembled WGS sequence"/>
</dbReference>
<dbReference type="RefSeq" id="WP_188456582.1">
    <property type="nucleotide sequence ID" value="NZ_BMFR01000020.1"/>
</dbReference>
<gene>
    <name evidence="2" type="ORF">GCM10011398_34150</name>
</gene>
<evidence type="ECO:0000259" key="1">
    <source>
        <dbReference type="Pfam" id="PF00882"/>
    </source>
</evidence>
<comment type="caution">
    <text evidence="2">The sequence shown here is derived from an EMBL/GenBank/DDBJ whole genome shotgun (WGS) entry which is preliminary data.</text>
</comment>
<keyword evidence="3" id="KW-1185">Reference proteome</keyword>
<sequence>MPNIWTHMLFCEDVADTINYPGKLTQHDAYMKLGAQGPDPFFYYNFWPWVKIEPVHNIGMVLHTKRCGKFLMDLIESAKDMEHHIQAYVFGFVTHHILDRNAHPYIHYRAGYDGNKHQKLEILIDTKMMEKYHNLKTWKAPAYKEIDIGYKLDKDTAGLLHTTIQKHYPEVKEETTMHTITKSYRHMKLALRLLADPHGWKNKLLGSLVSSFSHQPIKDDVDYLNLNEKTWYHPATNEPCSESFVELYNNARAEGIEIMTAVLTYWTGGSEETRQLLQDLIGNISYDTGKPLELNLENKYSEPIV</sequence>
<proteinExistence type="predicted"/>
<protein>
    <recommendedName>
        <fullName evidence="1">Phospholipase C/D domain-containing protein</fullName>
    </recommendedName>
</protein>
<dbReference type="AlphaFoldDB" id="A0A917M8B7"/>
<accession>A0A917M8B7</accession>
<reference evidence="2" key="2">
    <citation type="submission" date="2020-09" db="EMBL/GenBank/DDBJ databases">
        <authorList>
            <person name="Sun Q."/>
            <person name="Zhou Y."/>
        </authorList>
    </citation>
    <scope>NUCLEOTIDE SEQUENCE</scope>
    <source>
        <strain evidence="2">CGMCC 1.12754</strain>
    </source>
</reference>
<reference evidence="2" key="1">
    <citation type="journal article" date="2014" name="Int. J. Syst. Evol. Microbiol.">
        <title>Complete genome sequence of Corynebacterium casei LMG S-19264T (=DSM 44701T), isolated from a smear-ripened cheese.</title>
        <authorList>
            <consortium name="US DOE Joint Genome Institute (JGI-PGF)"/>
            <person name="Walter F."/>
            <person name="Albersmeier A."/>
            <person name="Kalinowski J."/>
            <person name="Ruckert C."/>
        </authorList>
    </citation>
    <scope>NUCLEOTIDE SEQUENCE</scope>
    <source>
        <strain evidence="2">CGMCC 1.12754</strain>
    </source>
</reference>
<feature type="domain" description="Phospholipase C/D" evidence="1">
    <location>
        <begin position="6"/>
        <end position="171"/>
    </location>
</feature>
<dbReference type="Pfam" id="PF00882">
    <property type="entry name" value="Zn_dep_PLPC"/>
    <property type="match status" value="1"/>
</dbReference>
<evidence type="ECO:0000313" key="2">
    <source>
        <dbReference type="EMBL" id="GGG85616.1"/>
    </source>
</evidence>
<dbReference type="InterPro" id="IPR029002">
    <property type="entry name" value="PLPC/GPLD1"/>
</dbReference>